<sequence length="140" mass="14348">MRRGVRMLGLSVFGGGIGIEVGWGLGTAATPWAVATCLVGLALVLLGAGAAAEPLADPQRPPAERPTFAHLGPRVEQILRTAEEQAEAVVEEARREAERIVAAARSEAATVGDTARSDVAAPAAEFGAAPDDRRRGDGVG</sequence>
<gene>
    <name evidence="4" type="ORF">GA0070620_5960</name>
</gene>
<evidence type="ECO:0000313" key="4">
    <source>
        <dbReference type="EMBL" id="SBV30363.1"/>
    </source>
</evidence>
<dbReference type="Gene3D" id="1.20.5.2950">
    <property type="match status" value="1"/>
</dbReference>
<dbReference type="EMBL" id="LT598496">
    <property type="protein sequence ID" value="SBV30363.1"/>
    <property type="molecule type" value="Genomic_DNA"/>
</dbReference>
<feature type="transmembrane region" description="Helical" evidence="3">
    <location>
        <begin position="32"/>
        <end position="52"/>
    </location>
</feature>
<proteinExistence type="predicted"/>
<dbReference type="STRING" id="307121.GA0070620_5960"/>
<protein>
    <submittedName>
        <fullName evidence="4">Uncharacterized protein</fullName>
    </submittedName>
</protein>
<name>A0A1C3NCP7_9ACTN</name>
<keyword evidence="3" id="KW-0812">Transmembrane</keyword>
<organism evidence="4 5">
    <name type="scientific">Micromonospora krabiensis</name>
    <dbReference type="NCBI Taxonomy" id="307121"/>
    <lineage>
        <taxon>Bacteria</taxon>
        <taxon>Bacillati</taxon>
        <taxon>Actinomycetota</taxon>
        <taxon>Actinomycetes</taxon>
        <taxon>Micromonosporales</taxon>
        <taxon>Micromonosporaceae</taxon>
        <taxon>Micromonospora</taxon>
    </lineage>
</organism>
<feature type="region of interest" description="Disordered" evidence="2">
    <location>
        <begin position="106"/>
        <end position="140"/>
    </location>
</feature>
<feature type="compositionally biased region" description="Low complexity" evidence="2">
    <location>
        <begin position="120"/>
        <end position="129"/>
    </location>
</feature>
<keyword evidence="3" id="KW-0472">Membrane</keyword>
<keyword evidence="5" id="KW-1185">Reference proteome</keyword>
<keyword evidence="1" id="KW-0175">Coiled coil</keyword>
<dbReference type="RefSeq" id="WP_157741734.1">
    <property type="nucleotide sequence ID" value="NZ_JBHRWG010000002.1"/>
</dbReference>
<accession>A0A1C3NCP7</accession>
<feature type="transmembrane region" description="Helical" evidence="3">
    <location>
        <begin position="7"/>
        <end position="26"/>
    </location>
</feature>
<evidence type="ECO:0000256" key="2">
    <source>
        <dbReference type="SAM" id="MobiDB-lite"/>
    </source>
</evidence>
<evidence type="ECO:0000256" key="1">
    <source>
        <dbReference type="SAM" id="Coils"/>
    </source>
</evidence>
<evidence type="ECO:0000256" key="3">
    <source>
        <dbReference type="SAM" id="Phobius"/>
    </source>
</evidence>
<evidence type="ECO:0000313" key="5">
    <source>
        <dbReference type="Proteomes" id="UP000199393"/>
    </source>
</evidence>
<keyword evidence="3" id="KW-1133">Transmembrane helix</keyword>
<feature type="compositionally biased region" description="Basic and acidic residues" evidence="2">
    <location>
        <begin position="130"/>
        <end position="140"/>
    </location>
</feature>
<reference evidence="5" key="1">
    <citation type="submission" date="2016-06" db="EMBL/GenBank/DDBJ databases">
        <authorList>
            <person name="Varghese N."/>
        </authorList>
    </citation>
    <scope>NUCLEOTIDE SEQUENCE [LARGE SCALE GENOMIC DNA]</scope>
    <source>
        <strain evidence="5">DSM 45344</strain>
    </source>
</reference>
<feature type="coiled-coil region" evidence="1">
    <location>
        <begin position="76"/>
        <end position="103"/>
    </location>
</feature>
<dbReference type="AlphaFoldDB" id="A0A1C3NCP7"/>
<dbReference type="Proteomes" id="UP000199393">
    <property type="component" value="Chromosome I"/>
</dbReference>